<gene>
    <name evidence="1" type="ORF">LTRI10_LOCUS32638</name>
</gene>
<dbReference type="AlphaFoldDB" id="A0AAV2F1F7"/>
<organism evidence="1 2">
    <name type="scientific">Linum trigynum</name>
    <dbReference type="NCBI Taxonomy" id="586398"/>
    <lineage>
        <taxon>Eukaryota</taxon>
        <taxon>Viridiplantae</taxon>
        <taxon>Streptophyta</taxon>
        <taxon>Embryophyta</taxon>
        <taxon>Tracheophyta</taxon>
        <taxon>Spermatophyta</taxon>
        <taxon>Magnoliopsida</taxon>
        <taxon>eudicotyledons</taxon>
        <taxon>Gunneridae</taxon>
        <taxon>Pentapetalae</taxon>
        <taxon>rosids</taxon>
        <taxon>fabids</taxon>
        <taxon>Malpighiales</taxon>
        <taxon>Linaceae</taxon>
        <taxon>Linum</taxon>
    </lineage>
</organism>
<proteinExistence type="predicted"/>
<evidence type="ECO:0000313" key="1">
    <source>
        <dbReference type="EMBL" id="CAL1391954.1"/>
    </source>
</evidence>
<dbReference type="Proteomes" id="UP001497516">
    <property type="component" value="Chromosome 6"/>
</dbReference>
<accession>A0AAV2F1F7</accession>
<evidence type="ECO:0000313" key="2">
    <source>
        <dbReference type="Proteomes" id="UP001497516"/>
    </source>
</evidence>
<sequence length="86" mass="9752">MNGVGRELDANQAHIHFNVDVIEDDLMAYGLMKEALMGASVPSSSRLFNTVAVRIQCRDSKGRIRRRMVEVLGKKIFVKKFVLLIF</sequence>
<keyword evidence="2" id="KW-1185">Reference proteome</keyword>
<dbReference type="EMBL" id="OZ034819">
    <property type="protein sequence ID" value="CAL1391954.1"/>
    <property type="molecule type" value="Genomic_DNA"/>
</dbReference>
<name>A0AAV2F1F7_9ROSI</name>
<protein>
    <submittedName>
        <fullName evidence="1">Uncharacterized protein</fullName>
    </submittedName>
</protein>
<reference evidence="1 2" key="1">
    <citation type="submission" date="2024-04" db="EMBL/GenBank/DDBJ databases">
        <authorList>
            <person name="Fracassetti M."/>
        </authorList>
    </citation>
    <scope>NUCLEOTIDE SEQUENCE [LARGE SCALE GENOMIC DNA]</scope>
</reference>